<accession>A0A9X4AHU9</accession>
<reference evidence="1" key="1">
    <citation type="submission" date="2022-06" db="EMBL/GenBank/DDBJ databases">
        <title>Aquibacillus sp. a new bacterium isolated from soil saline samples.</title>
        <authorList>
            <person name="Galisteo C."/>
            <person name="De La Haba R."/>
            <person name="Sanchez-Porro C."/>
            <person name="Ventosa A."/>
        </authorList>
    </citation>
    <scope>NUCLEOTIDE SEQUENCE</scope>
    <source>
        <strain evidence="1">3ASR75-54</strain>
    </source>
</reference>
<proteinExistence type="predicted"/>
<evidence type="ECO:0000313" key="1">
    <source>
        <dbReference type="EMBL" id="MDC3418613.1"/>
    </source>
</evidence>
<keyword evidence="2" id="KW-1185">Reference proteome</keyword>
<sequence length="169" mass="19019">MQKNITTKHHNQFFDRSISIPEIRSIYQSLLSQYEDVSDEIEETVDRNDYVKLSHLLVQRSKIQSAIENIESIHEDDLATGLSFNGRIARLLNNVADITQTKGEDVLDAVTSSLERMNQSAQSMATKATSMSTKTFDKGNQLSHQAGTFLVHKTSKSLAKLADTFQKRS</sequence>
<name>A0A9X4AHU9_9BACI</name>
<protein>
    <submittedName>
        <fullName evidence="1">Uncharacterized protein</fullName>
    </submittedName>
</protein>
<dbReference type="AlphaFoldDB" id="A0A9X4AHU9"/>
<evidence type="ECO:0000313" key="2">
    <source>
        <dbReference type="Proteomes" id="UP001145069"/>
    </source>
</evidence>
<dbReference type="RefSeq" id="WP_272447682.1">
    <property type="nucleotide sequence ID" value="NZ_JAMQKC010000035.1"/>
</dbReference>
<dbReference type="Proteomes" id="UP001145069">
    <property type="component" value="Unassembled WGS sequence"/>
</dbReference>
<gene>
    <name evidence="1" type="ORF">NC799_17285</name>
</gene>
<dbReference type="EMBL" id="JAMQKC010000035">
    <property type="protein sequence ID" value="MDC3418613.1"/>
    <property type="molecule type" value="Genomic_DNA"/>
</dbReference>
<organism evidence="1 2">
    <name type="scientific">Aquibacillus salsiterrae</name>
    <dbReference type="NCBI Taxonomy" id="2950439"/>
    <lineage>
        <taxon>Bacteria</taxon>
        <taxon>Bacillati</taxon>
        <taxon>Bacillota</taxon>
        <taxon>Bacilli</taxon>
        <taxon>Bacillales</taxon>
        <taxon>Bacillaceae</taxon>
        <taxon>Aquibacillus</taxon>
    </lineage>
</organism>
<comment type="caution">
    <text evidence="1">The sequence shown here is derived from an EMBL/GenBank/DDBJ whole genome shotgun (WGS) entry which is preliminary data.</text>
</comment>